<reference evidence="2" key="1">
    <citation type="submission" date="2023-02" db="EMBL/GenBank/DDBJ databases">
        <title>Tahibacter soli sp. nov. isolated from soil.</title>
        <authorList>
            <person name="Baek J.H."/>
            <person name="Lee J.K."/>
            <person name="Choi D.G."/>
            <person name="Jeon C.O."/>
        </authorList>
    </citation>
    <scope>NUCLEOTIDE SEQUENCE</scope>
    <source>
        <strain evidence="2">BL</strain>
    </source>
</reference>
<gene>
    <name evidence="2" type="ORF">OD750_026040</name>
</gene>
<name>A0A9X4BKC4_9GAMM</name>
<dbReference type="AlphaFoldDB" id="A0A9X4BKC4"/>
<keyword evidence="1" id="KW-0732">Signal</keyword>
<accession>A0A9X4BKC4</accession>
<evidence type="ECO:0000313" key="2">
    <source>
        <dbReference type="EMBL" id="MDC8016001.1"/>
    </source>
</evidence>
<protein>
    <submittedName>
        <fullName evidence="2">Uncharacterized protein</fullName>
    </submittedName>
</protein>
<evidence type="ECO:0000313" key="3">
    <source>
        <dbReference type="Proteomes" id="UP001139971"/>
    </source>
</evidence>
<organism evidence="2 3">
    <name type="scientific">Tahibacter soli</name>
    <dbReference type="NCBI Taxonomy" id="2983605"/>
    <lineage>
        <taxon>Bacteria</taxon>
        <taxon>Pseudomonadati</taxon>
        <taxon>Pseudomonadota</taxon>
        <taxon>Gammaproteobacteria</taxon>
        <taxon>Lysobacterales</taxon>
        <taxon>Rhodanobacteraceae</taxon>
        <taxon>Tahibacter</taxon>
    </lineage>
</organism>
<comment type="caution">
    <text evidence="2">The sequence shown here is derived from an EMBL/GenBank/DDBJ whole genome shotgun (WGS) entry which is preliminary data.</text>
</comment>
<feature type="signal peptide" evidence="1">
    <location>
        <begin position="1"/>
        <end position="26"/>
    </location>
</feature>
<keyword evidence="3" id="KW-1185">Reference proteome</keyword>
<sequence>MKRNLVQCLAGCALALLAATDAPAQAVVDAPLPLETQPFGALTLVDEIDTAVAAPTFESPSGASGVASRLGRNARVMAMSPDSKAFGYRIGAGRGLVAGRAYVLDVEYPDDVPRTIFVANRGADFVRGFATGRSVGDARRQFTRSTLESLNYPQSQTWTSYRSLFVLHERFSTLKAERNAVCANRNLVPANGFDVVIFQNKQWDDPAGSGAAIGKIRLYEVTNAAALPAPVEYPPAPLPRRHLFWREEMADEAVSSNNAAQRAFAQPIDWFAAKMTLAKFYGFNTFGKDLMEWGHNQGFDGGDAQWIWNAQPPLVDIWTQIVARAGAAGLSVLPYFEYGGSVGACTGASCGYRSLGAQRRTKKLWDGVYTTCGNTSYYTCVWWTENVSADVTDPDTLVDLQHLVDKTVIAHRDVADFVGVWLRTRQTKLPVSFSPAALARYNADRPAQPRTIAQLRSDEASRASYYDWWYGERRDLLVNLRDYVRAGLGDNDAQIHFTAYPGEPVPPAYTTPGEANLTNLVTDDVTWWNTYAATLNGNPDPDVANWYRWQWGGFTPAQMLSQRQHYNGVFKTWPIATTGTERAEETHGTPPPDPARYATTDGVAMTLPVGTSLYTVDDAQLFAEFSNADGQTLTHYYPLNEDNGQSFEDNACTTHYAVSATEPFQGRVGYIAVAVDRAGPYVTMAEARALANGNPLNIGYLESSSFSRGEPAYVRRYNRALLTLPALAATTRAGAASDAAVVVREIATAQGNYYAAINTALTTRSAVTVTLGGTGAVRDLLSGAALASTRLRFDLYPGEVRTFRVGGDVIFANGFQ</sequence>
<evidence type="ECO:0000256" key="1">
    <source>
        <dbReference type="SAM" id="SignalP"/>
    </source>
</evidence>
<dbReference type="RefSeq" id="WP_263543017.1">
    <property type="nucleotide sequence ID" value="NZ_JAOVZO020000023.1"/>
</dbReference>
<proteinExistence type="predicted"/>
<dbReference type="EMBL" id="JAOVZO020000023">
    <property type="protein sequence ID" value="MDC8016001.1"/>
    <property type="molecule type" value="Genomic_DNA"/>
</dbReference>
<dbReference type="Proteomes" id="UP001139971">
    <property type="component" value="Unassembled WGS sequence"/>
</dbReference>
<feature type="chain" id="PRO_5040761002" evidence="1">
    <location>
        <begin position="27"/>
        <end position="816"/>
    </location>
</feature>